<dbReference type="EMBL" id="CP053452">
    <property type="protein sequence ID" value="QJX01319.1"/>
    <property type="molecule type" value="Genomic_DNA"/>
</dbReference>
<dbReference type="Proteomes" id="UP000503447">
    <property type="component" value="Chromosome"/>
</dbReference>
<accession>A0A6M5Z507</accession>
<dbReference type="AlphaFoldDB" id="A0A6M5Z507"/>
<dbReference type="KEGG" id="ftj:FTUN_8963"/>
<organism evidence="2 3">
    <name type="scientific">Frigoriglobus tundricola</name>
    <dbReference type="NCBI Taxonomy" id="2774151"/>
    <lineage>
        <taxon>Bacteria</taxon>
        <taxon>Pseudomonadati</taxon>
        <taxon>Planctomycetota</taxon>
        <taxon>Planctomycetia</taxon>
        <taxon>Gemmatales</taxon>
        <taxon>Gemmataceae</taxon>
        <taxon>Frigoriglobus</taxon>
    </lineage>
</organism>
<proteinExistence type="predicted"/>
<evidence type="ECO:0000313" key="3">
    <source>
        <dbReference type="Proteomes" id="UP000503447"/>
    </source>
</evidence>
<evidence type="ECO:0000313" key="2">
    <source>
        <dbReference type="EMBL" id="QJX01319.1"/>
    </source>
</evidence>
<feature type="compositionally biased region" description="Pro residues" evidence="1">
    <location>
        <begin position="54"/>
        <end position="63"/>
    </location>
</feature>
<keyword evidence="3" id="KW-1185">Reference proteome</keyword>
<evidence type="ECO:0000256" key="1">
    <source>
        <dbReference type="SAM" id="MobiDB-lite"/>
    </source>
</evidence>
<gene>
    <name evidence="2" type="ORF">FTUN_8963</name>
</gene>
<protein>
    <submittedName>
        <fullName evidence="2">Uncharacterized protein</fullName>
    </submittedName>
</protein>
<feature type="compositionally biased region" description="Basic residues" evidence="1">
    <location>
        <begin position="36"/>
        <end position="52"/>
    </location>
</feature>
<feature type="region of interest" description="Disordered" evidence="1">
    <location>
        <begin position="1"/>
        <end position="63"/>
    </location>
</feature>
<sequence>MRGPAGELGDEGRLAHPAARRRAARAGARGGAGRGPGRRTGGRTAGRRRTGSRRPPPPGARAR</sequence>
<reference evidence="3" key="1">
    <citation type="submission" date="2020-05" db="EMBL/GenBank/DDBJ databases">
        <title>Frigoriglobus tundricola gen. nov., sp. nov., a psychrotolerant cellulolytic planctomycete of the family Gemmataceae with two divergent copies of 16S rRNA gene.</title>
        <authorList>
            <person name="Kulichevskaya I.S."/>
            <person name="Ivanova A.A."/>
            <person name="Naumoff D.G."/>
            <person name="Beletsky A.V."/>
            <person name="Rijpstra W.I.C."/>
            <person name="Sinninghe Damste J.S."/>
            <person name="Mardanov A.V."/>
            <person name="Ravin N.V."/>
            <person name="Dedysh S.N."/>
        </authorList>
    </citation>
    <scope>NUCLEOTIDE SEQUENCE [LARGE SCALE GENOMIC DNA]</scope>
    <source>
        <strain evidence="3">PL17</strain>
    </source>
</reference>
<name>A0A6M5Z507_9BACT</name>